<keyword evidence="6" id="KW-1185">Reference proteome</keyword>
<dbReference type="Pfam" id="PF00356">
    <property type="entry name" value="LacI"/>
    <property type="match status" value="1"/>
</dbReference>
<dbReference type="PANTHER" id="PTHR30146:SF109">
    <property type="entry name" value="HTH-TYPE TRANSCRIPTIONAL REGULATOR GALS"/>
    <property type="match status" value="1"/>
</dbReference>
<evidence type="ECO:0000256" key="1">
    <source>
        <dbReference type="ARBA" id="ARBA00023015"/>
    </source>
</evidence>
<dbReference type="InterPro" id="IPR046335">
    <property type="entry name" value="LacI/GalR-like_sensor"/>
</dbReference>
<accession>B9XL29</accession>
<dbReference type="InterPro" id="IPR010982">
    <property type="entry name" value="Lambda_DNA-bd_dom_sf"/>
</dbReference>
<sequence>MVTQELIARKLGLSRQLVSFALAGHPQVSEASRKRILAAAQELGYKPNPYARALKKGRTGIVALWIQDLFSTHYIHVMSELNRVVKQAKHELIVNEVGSGGAAQMLSHVPVDAIFAMETPLQVSAYVEAQRGQAVPVISMGAACYLKTDYIKVDLDSATKEAMEHLMSSGYKRIAHATFIGKGLPESSRRVSYTKAMRKAGLKPEFIHYPLGADQRASVRRIVQDYVGQNGCPEAIFCHSDDVALGIYRGLCDMKLRVPEDVAIVGCDGIQDTEYLECPITTIVQPVEEMCALAWNFLTKRFDDGTLKQQQITLKPRLAVRESSLRQD</sequence>
<dbReference type="CDD" id="cd06267">
    <property type="entry name" value="PBP1_LacI_sugar_binding-like"/>
    <property type="match status" value="1"/>
</dbReference>
<dbReference type="STRING" id="320771.Cflav_PD2367"/>
<dbReference type="CDD" id="cd01392">
    <property type="entry name" value="HTH_LacI"/>
    <property type="match status" value="1"/>
</dbReference>
<evidence type="ECO:0000256" key="3">
    <source>
        <dbReference type="ARBA" id="ARBA00023163"/>
    </source>
</evidence>
<name>B9XL29_PEDPL</name>
<evidence type="ECO:0000313" key="5">
    <source>
        <dbReference type="EMBL" id="EEF59523.1"/>
    </source>
</evidence>
<dbReference type="Gene3D" id="1.10.260.40">
    <property type="entry name" value="lambda repressor-like DNA-binding domains"/>
    <property type="match status" value="1"/>
</dbReference>
<dbReference type="GO" id="GO:0003700">
    <property type="term" value="F:DNA-binding transcription factor activity"/>
    <property type="evidence" value="ECO:0007669"/>
    <property type="project" value="TreeGrafter"/>
</dbReference>
<evidence type="ECO:0000256" key="2">
    <source>
        <dbReference type="ARBA" id="ARBA00023125"/>
    </source>
</evidence>
<dbReference type="InterPro" id="IPR028082">
    <property type="entry name" value="Peripla_BP_I"/>
</dbReference>
<dbReference type="Gene3D" id="3.40.50.2300">
    <property type="match status" value="2"/>
</dbReference>
<proteinExistence type="predicted"/>
<evidence type="ECO:0000313" key="6">
    <source>
        <dbReference type="Proteomes" id="UP000003688"/>
    </source>
</evidence>
<keyword evidence="3" id="KW-0804">Transcription</keyword>
<evidence type="ECO:0000259" key="4">
    <source>
        <dbReference type="PROSITE" id="PS50932"/>
    </source>
</evidence>
<organism evidence="5 6">
    <name type="scientific">Pedosphaera parvula (strain Ellin514)</name>
    <dbReference type="NCBI Taxonomy" id="320771"/>
    <lineage>
        <taxon>Bacteria</taxon>
        <taxon>Pseudomonadati</taxon>
        <taxon>Verrucomicrobiota</taxon>
        <taxon>Pedosphaerae</taxon>
        <taxon>Pedosphaerales</taxon>
        <taxon>Pedosphaeraceae</taxon>
        <taxon>Pedosphaera</taxon>
    </lineage>
</organism>
<dbReference type="Proteomes" id="UP000003688">
    <property type="component" value="Unassembled WGS sequence"/>
</dbReference>
<dbReference type="GO" id="GO:0000976">
    <property type="term" value="F:transcription cis-regulatory region binding"/>
    <property type="evidence" value="ECO:0007669"/>
    <property type="project" value="TreeGrafter"/>
</dbReference>
<feature type="domain" description="HTH lacI-type" evidence="4">
    <location>
        <begin position="2"/>
        <end position="56"/>
    </location>
</feature>
<dbReference type="EMBL" id="ABOX02000027">
    <property type="protein sequence ID" value="EEF59523.1"/>
    <property type="molecule type" value="Genomic_DNA"/>
</dbReference>
<dbReference type="PROSITE" id="PS50932">
    <property type="entry name" value="HTH_LACI_2"/>
    <property type="match status" value="1"/>
</dbReference>
<dbReference type="InterPro" id="IPR000843">
    <property type="entry name" value="HTH_LacI"/>
</dbReference>
<reference evidence="5 6" key="1">
    <citation type="journal article" date="2011" name="J. Bacteriol.">
        <title>Genome sequence of 'Pedosphaera parvula' Ellin514, an aerobic Verrucomicrobial isolate from pasture soil.</title>
        <authorList>
            <person name="Kant R."/>
            <person name="van Passel M.W."/>
            <person name="Sangwan P."/>
            <person name="Palva A."/>
            <person name="Lucas S."/>
            <person name="Copeland A."/>
            <person name="Lapidus A."/>
            <person name="Glavina Del Rio T."/>
            <person name="Dalin E."/>
            <person name="Tice H."/>
            <person name="Bruce D."/>
            <person name="Goodwin L."/>
            <person name="Pitluck S."/>
            <person name="Chertkov O."/>
            <person name="Larimer F.W."/>
            <person name="Land M.L."/>
            <person name="Hauser L."/>
            <person name="Brettin T.S."/>
            <person name="Detter J.C."/>
            <person name="Han S."/>
            <person name="de Vos W.M."/>
            <person name="Janssen P.H."/>
            <person name="Smidt H."/>
        </authorList>
    </citation>
    <scope>NUCLEOTIDE SEQUENCE [LARGE SCALE GENOMIC DNA]</scope>
    <source>
        <strain evidence="5 6">Ellin514</strain>
    </source>
</reference>
<dbReference type="SMART" id="SM00354">
    <property type="entry name" value="HTH_LACI"/>
    <property type="match status" value="1"/>
</dbReference>
<keyword evidence="2" id="KW-0238">DNA-binding</keyword>
<comment type="caution">
    <text evidence="5">The sequence shown here is derived from an EMBL/GenBank/DDBJ whole genome shotgun (WGS) entry which is preliminary data.</text>
</comment>
<dbReference type="SUPFAM" id="SSF53822">
    <property type="entry name" value="Periplasmic binding protein-like I"/>
    <property type="match status" value="1"/>
</dbReference>
<dbReference type="SUPFAM" id="SSF47413">
    <property type="entry name" value="lambda repressor-like DNA-binding domains"/>
    <property type="match status" value="1"/>
</dbReference>
<protein>
    <submittedName>
        <fullName evidence="5">Transcriptional regulator, LacI family</fullName>
    </submittedName>
</protein>
<dbReference type="PANTHER" id="PTHR30146">
    <property type="entry name" value="LACI-RELATED TRANSCRIPTIONAL REPRESSOR"/>
    <property type="match status" value="1"/>
</dbReference>
<keyword evidence="1" id="KW-0805">Transcription regulation</keyword>
<dbReference type="AlphaFoldDB" id="B9XL29"/>
<gene>
    <name evidence="5" type="ORF">Cflav_PD2367</name>
</gene>
<dbReference type="Pfam" id="PF13377">
    <property type="entry name" value="Peripla_BP_3"/>
    <property type="match status" value="1"/>
</dbReference>